<keyword evidence="6 9" id="KW-0472">Membrane</keyword>
<dbReference type="GO" id="GO:0015220">
    <property type="term" value="F:choline transmembrane transporter activity"/>
    <property type="evidence" value="ECO:0007669"/>
    <property type="project" value="TreeGrafter"/>
</dbReference>
<keyword evidence="11" id="KW-1185">Reference proteome</keyword>
<protein>
    <submittedName>
        <fullName evidence="10">QacE family quaternary ammonium compound efflux SMR transporter</fullName>
    </submittedName>
</protein>
<evidence type="ECO:0000313" key="11">
    <source>
        <dbReference type="Proteomes" id="UP000553459"/>
    </source>
</evidence>
<keyword evidence="3" id="KW-1003">Cell membrane</keyword>
<feature type="transmembrane region" description="Helical" evidence="9">
    <location>
        <begin position="60"/>
        <end position="80"/>
    </location>
</feature>
<reference evidence="10 11" key="1">
    <citation type="submission" date="2019-11" db="EMBL/GenBank/DDBJ databases">
        <title>Characterization of Elizabethkingia argenteiflava sp. nov., isolated from inner surface of Soybean Pods.</title>
        <authorList>
            <person name="Mo S."/>
        </authorList>
    </citation>
    <scope>NUCLEOTIDE SEQUENCE [LARGE SCALE GENOMIC DNA]</scope>
    <source>
        <strain evidence="10 11">YB22</strain>
    </source>
</reference>
<evidence type="ECO:0000256" key="1">
    <source>
        <dbReference type="ARBA" id="ARBA00004651"/>
    </source>
</evidence>
<dbReference type="GO" id="GO:0005886">
    <property type="term" value="C:plasma membrane"/>
    <property type="evidence" value="ECO:0007669"/>
    <property type="project" value="UniProtKB-SubCell"/>
</dbReference>
<name>A0A845PSG0_9FLAO</name>
<keyword evidence="4 8" id="KW-0812">Transmembrane</keyword>
<sequence>MKLTYFYLSLAIILETIGTSTLKASTQFTKIIPSIISIGSYSAAFYLLSLSLKNIPVGVAYAIWSAAGIVLVTIISAIVYKQIPDMAAIIGFIFIIAGVVIINLFSKISSH</sequence>
<evidence type="ECO:0000256" key="5">
    <source>
        <dbReference type="ARBA" id="ARBA00022989"/>
    </source>
</evidence>
<evidence type="ECO:0000256" key="6">
    <source>
        <dbReference type="ARBA" id="ARBA00023136"/>
    </source>
</evidence>
<feature type="transmembrane region" description="Helical" evidence="9">
    <location>
        <begin position="86"/>
        <end position="105"/>
    </location>
</feature>
<dbReference type="GO" id="GO:0031460">
    <property type="term" value="P:glycine betaine transport"/>
    <property type="evidence" value="ECO:0007669"/>
    <property type="project" value="TreeGrafter"/>
</dbReference>
<dbReference type="EMBL" id="JAAABJ010000366">
    <property type="protein sequence ID" value="NAW50595.1"/>
    <property type="molecule type" value="Genomic_DNA"/>
</dbReference>
<dbReference type="InterPro" id="IPR045324">
    <property type="entry name" value="Small_multidrug_res"/>
</dbReference>
<dbReference type="GO" id="GO:1990961">
    <property type="term" value="P:xenobiotic detoxification by transmembrane export across the plasma membrane"/>
    <property type="evidence" value="ECO:0007669"/>
    <property type="project" value="UniProtKB-ARBA"/>
</dbReference>
<dbReference type="InterPro" id="IPR037185">
    <property type="entry name" value="EmrE-like"/>
</dbReference>
<proteinExistence type="inferred from homology"/>
<evidence type="ECO:0000256" key="2">
    <source>
        <dbReference type="ARBA" id="ARBA00022448"/>
    </source>
</evidence>
<comment type="similarity">
    <text evidence="7 8">Belongs to the drug/metabolite transporter (DMT) superfamily. Small multidrug resistance (SMR) (TC 2.A.7.1) family.</text>
</comment>
<dbReference type="Gene3D" id="1.10.3730.20">
    <property type="match status" value="1"/>
</dbReference>
<dbReference type="InterPro" id="IPR000390">
    <property type="entry name" value="Small_drug/metabolite_transptr"/>
</dbReference>
<dbReference type="SUPFAM" id="SSF103481">
    <property type="entry name" value="Multidrug resistance efflux transporter EmrE"/>
    <property type="match status" value="1"/>
</dbReference>
<dbReference type="PANTHER" id="PTHR30561:SF1">
    <property type="entry name" value="MULTIDRUG TRANSPORTER EMRE"/>
    <property type="match status" value="1"/>
</dbReference>
<dbReference type="Proteomes" id="UP000553459">
    <property type="component" value="Unassembled WGS sequence"/>
</dbReference>
<dbReference type="GO" id="GO:0015199">
    <property type="term" value="F:amino-acid betaine transmembrane transporter activity"/>
    <property type="evidence" value="ECO:0007669"/>
    <property type="project" value="TreeGrafter"/>
</dbReference>
<evidence type="ECO:0000256" key="4">
    <source>
        <dbReference type="ARBA" id="ARBA00022692"/>
    </source>
</evidence>
<evidence type="ECO:0000256" key="3">
    <source>
        <dbReference type="ARBA" id="ARBA00022475"/>
    </source>
</evidence>
<evidence type="ECO:0000256" key="9">
    <source>
        <dbReference type="SAM" id="Phobius"/>
    </source>
</evidence>
<evidence type="ECO:0000313" key="10">
    <source>
        <dbReference type="EMBL" id="NAW50595.1"/>
    </source>
</evidence>
<evidence type="ECO:0000256" key="7">
    <source>
        <dbReference type="ARBA" id="ARBA00038032"/>
    </source>
</evidence>
<organism evidence="10 11">
    <name type="scientific">Elizabethkingia argenteiflava</name>
    <dbReference type="NCBI Taxonomy" id="2681556"/>
    <lineage>
        <taxon>Bacteria</taxon>
        <taxon>Pseudomonadati</taxon>
        <taxon>Bacteroidota</taxon>
        <taxon>Flavobacteriia</taxon>
        <taxon>Flavobacteriales</taxon>
        <taxon>Weeksellaceae</taxon>
        <taxon>Elizabethkingia</taxon>
    </lineage>
</organism>
<keyword evidence="2" id="KW-0813">Transport</keyword>
<comment type="subcellular location">
    <subcellularLocation>
        <location evidence="1 8">Cell membrane</location>
        <topology evidence="1 8">Multi-pass membrane protein</topology>
    </subcellularLocation>
</comment>
<accession>A0A845PSG0</accession>
<dbReference type="RefSeq" id="WP_166518922.1">
    <property type="nucleotide sequence ID" value="NZ_JAAABJ010000366.1"/>
</dbReference>
<keyword evidence="5 9" id="KW-1133">Transmembrane helix</keyword>
<evidence type="ECO:0000256" key="8">
    <source>
        <dbReference type="RuleBase" id="RU003942"/>
    </source>
</evidence>
<gene>
    <name evidence="10" type="ORF">GNY06_04080</name>
</gene>
<dbReference type="AlphaFoldDB" id="A0A845PSG0"/>
<dbReference type="FunFam" id="1.10.3730.20:FF:000001">
    <property type="entry name" value="Quaternary ammonium compound resistance transporter SugE"/>
    <property type="match status" value="1"/>
</dbReference>
<dbReference type="Pfam" id="PF00893">
    <property type="entry name" value="Multi_Drug_Res"/>
    <property type="match status" value="1"/>
</dbReference>
<dbReference type="GO" id="GO:0015297">
    <property type="term" value="F:antiporter activity"/>
    <property type="evidence" value="ECO:0007669"/>
    <property type="project" value="TreeGrafter"/>
</dbReference>
<feature type="transmembrane region" description="Helical" evidence="9">
    <location>
        <begin position="28"/>
        <end position="48"/>
    </location>
</feature>
<dbReference type="PANTHER" id="PTHR30561">
    <property type="entry name" value="SMR FAMILY PROTON-DEPENDENT DRUG EFFLUX TRANSPORTER SUGE"/>
    <property type="match status" value="1"/>
</dbReference>
<comment type="caution">
    <text evidence="10">The sequence shown here is derived from an EMBL/GenBank/DDBJ whole genome shotgun (WGS) entry which is preliminary data.</text>
</comment>